<reference evidence="5" key="1">
    <citation type="journal article" date="2014" name="PLoS ONE">
        <title>Transcriptome-Based Identification of ABC Transporters in the Western Tarnished Plant Bug Lygus hesperus.</title>
        <authorList>
            <person name="Hull J.J."/>
            <person name="Chaney K."/>
            <person name="Geib S.M."/>
            <person name="Fabrick J.A."/>
            <person name="Brent C.S."/>
            <person name="Walsh D."/>
            <person name="Lavine L.C."/>
        </authorList>
    </citation>
    <scope>NUCLEOTIDE SEQUENCE</scope>
</reference>
<dbReference type="EMBL" id="GBRD01007699">
    <property type="protein sequence ID" value="JAG58122.1"/>
    <property type="molecule type" value="Transcribed_RNA"/>
</dbReference>
<evidence type="ECO:0000313" key="8">
    <source>
        <dbReference type="EMBL" id="JAQ10846.1"/>
    </source>
</evidence>
<dbReference type="InterPro" id="IPR038606">
    <property type="entry name" value="To_sf"/>
</dbReference>
<dbReference type="SMART" id="SM00700">
    <property type="entry name" value="JHBP"/>
    <property type="match status" value="1"/>
</dbReference>
<accession>A0A0A9X583</accession>
<evidence type="ECO:0000256" key="1">
    <source>
        <dbReference type="ARBA" id="ARBA00022729"/>
    </source>
</evidence>
<reference evidence="5" key="2">
    <citation type="submission" date="2014-07" db="EMBL/GenBank/DDBJ databases">
        <authorList>
            <person name="Hull J."/>
        </authorList>
    </citation>
    <scope>NUCLEOTIDE SEQUENCE</scope>
</reference>
<dbReference type="GO" id="GO:0007623">
    <property type="term" value="P:circadian rhythm"/>
    <property type="evidence" value="ECO:0007669"/>
    <property type="project" value="UniProtKB-ARBA"/>
</dbReference>
<feature type="chain" id="PRO_5015033796" evidence="4">
    <location>
        <begin position="21"/>
        <end position="248"/>
    </location>
</feature>
<protein>
    <submittedName>
        <fullName evidence="5">Protein takeout</fullName>
    </submittedName>
</protein>
<evidence type="ECO:0000313" key="6">
    <source>
        <dbReference type="EMBL" id="JAG58119.1"/>
    </source>
</evidence>
<evidence type="ECO:0000313" key="5">
    <source>
        <dbReference type="EMBL" id="JAG12255.1"/>
    </source>
</evidence>
<dbReference type="Pfam" id="PF06585">
    <property type="entry name" value="JHBP"/>
    <property type="match status" value="1"/>
</dbReference>
<evidence type="ECO:0000256" key="3">
    <source>
        <dbReference type="ARBA" id="ARBA00060902"/>
    </source>
</evidence>
<dbReference type="AlphaFoldDB" id="A0A0A9X583"/>
<keyword evidence="2" id="KW-0090">Biological rhythms</keyword>
<keyword evidence="1 4" id="KW-0732">Signal</keyword>
<organism evidence="5">
    <name type="scientific">Lygus hesperus</name>
    <name type="common">Western plant bug</name>
    <dbReference type="NCBI Taxonomy" id="30085"/>
    <lineage>
        <taxon>Eukaryota</taxon>
        <taxon>Metazoa</taxon>
        <taxon>Ecdysozoa</taxon>
        <taxon>Arthropoda</taxon>
        <taxon>Hexapoda</taxon>
        <taxon>Insecta</taxon>
        <taxon>Pterygota</taxon>
        <taxon>Neoptera</taxon>
        <taxon>Paraneoptera</taxon>
        <taxon>Hemiptera</taxon>
        <taxon>Heteroptera</taxon>
        <taxon>Panheteroptera</taxon>
        <taxon>Cimicomorpha</taxon>
        <taxon>Miridae</taxon>
        <taxon>Mirini</taxon>
        <taxon>Lygus</taxon>
    </lineage>
</organism>
<dbReference type="PANTHER" id="PTHR11008">
    <property type="entry name" value="PROTEIN TAKEOUT-LIKE PROTEIN"/>
    <property type="match status" value="1"/>
</dbReference>
<gene>
    <name evidence="5" type="primary">to_19</name>
    <name evidence="7" type="synonym">to_10</name>
    <name evidence="8" type="synonym">to_54</name>
    <name evidence="5" type="ORF">CM83_48856</name>
    <name evidence="7" type="ORF">g.74169</name>
    <name evidence="8" type="ORF">g.74170</name>
</gene>
<dbReference type="PANTHER" id="PTHR11008:SF32">
    <property type="entry name" value="CIRCADIAN CLOCK-CONTROLLED PROTEIN DAYWAKE-RELATED"/>
    <property type="match status" value="1"/>
</dbReference>
<name>A0A0A9X583_LYGHE</name>
<reference evidence="7" key="4">
    <citation type="journal article" date="2016" name="Gigascience">
        <title>De novo construction of an expanded transcriptome assembly for the western tarnished plant bug, Lygus hesperus.</title>
        <authorList>
            <person name="Tassone E.E."/>
            <person name="Geib S.M."/>
            <person name="Hall B."/>
            <person name="Fabrick J.A."/>
            <person name="Brent C.S."/>
            <person name="Hull J.J."/>
        </authorList>
    </citation>
    <scope>NUCLEOTIDE SEQUENCE</scope>
</reference>
<dbReference type="EMBL" id="GBRD01007702">
    <property type="protein sequence ID" value="JAG58119.1"/>
    <property type="molecule type" value="Transcribed_RNA"/>
</dbReference>
<sequence>MYFFATPTAILLFLAQAATALKLPSYIKPCKMSDPKLDECVVKHGIAAVPKFINGDPKYRVPRLEPLDITELRVRQGTKQVGLNMILKDCKIYGIKSTKFVQARTNLPAKHIEWDFKIPRIEILSDYEVDGQVLILPITGKGKANVTLTNLEITYKYDWVYENKNGKNFMNFTSSELLFDTGRTYFDLKNLFNGDQFLGSNMNRFLNENWKDVTKELGPAVGQAFSDVFRLLLTRIAAQVPFEEIYLN</sequence>
<dbReference type="EMBL" id="GDHC01014356">
    <property type="protein sequence ID" value="JAQ04273.1"/>
    <property type="molecule type" value="Transcribed_RNA"/>
</dbReference>
<dbReference type="InterPro" id="IPR010562">
    <property type="entry name" value="Haemolymph_juvenile_hormone-bd"/>
</dbReference>
<dbReference type="EMBL" id="GDHC01007783">
    <property type="protein sequence ID" value="JAQ10846.1"/>
    <property type="molecule type" value="Transcribed_RNA"/>
</dbReference>
<dbReference type="GO" id="GO:0005615">
    <property type="term" value="C:extracellular space"/>
    <property type="evidence" value="ECO:0007669"/>
    <property type="project" value="TreeGrafter"/>
</dbReference>
<comment type="similarity">
    <text evidence="3">Belongs to the TO family.</text>
</comment>
<dbReference type="EMBL" id="GBRD01007696">
    <property type="protein sequence ID" value="JAG58125.1"/>
    <property type="molecule type" value="Transcribed_RNA"/>
</dbReference>
<reference evidence="6" key="3">
    <citation type="submission" date="2014-09" db="EMBL/GenBank/DDBJ databases">
        <authorList>
            <person name="Magalhaes I.L.F."/>
            <person name="Oliveira U."/>
            <person name="Santos F.R."/>
            <person name="Vidigal T.H.D.A."/>
            <person name="Brescovit A.D."/>
            <person name="Santos A.J."/>
        </authorList>
    </citation>
    <scope>NUCLEOTIDE SEQUENCE</scope>
</reference>
<proteinExistence type="inferred from homology"/>
<evidence type="ECO:0000256" key="4">
    <source>
        <dbReference type="SAM" id="SignalP"/>
    </source>
</evidence>
<evidence type="ECO:0000256" key="2">
    <source>
        <dbReference type="ARBA" id="ARBA00023108"/>
    </source>
</evidence>
<feature type="signal peptide" evidence="4">
    <location>
        <begin position="1"/>
        <end position="20"/>
    </location>
</feature>
<dbReference type="Gene3D" id="3.15.10.30">
    <property type="entry name" value="Haemolymph juvenile hormone binding protein"/>
    <property type="match status" value="1"/>
</dbReference>
<dbReference type="EMBL" id="GBHO01031349">
    <property type="protein sequence ID" value="JAG12255.1"/>
    <property type="molecule type" value="Transcribed_RNA"/>
</dbReference>
<evidence type="ECO:0000313" key="7">
    <source>
        <dbReference type="EMBL" id="JAQ04273.1"/>
    </source>
</evidence>
<dbReference type="FunFam" id="3.15.10.30:FF:000001">
    <property type="entry name" value="Takeout-like protein 1"/>
    <property type="match status" value="1"/>
</dbReference>